<gene>
    <name evidence="2" type="ORF">SCF082_LOCUS14604</name>
</gene>
<feature type="compositionally biased region" description="Polar residues" evidence="1">
    <location>
        <begin position="83"/>
        <end position="92"/>
    </location>
</feature>
<comment type="caution">
    <text evidence="2">The sequence shown here is derived from an EMBL/GenBank/DDBJ whole genome shotgun (WGS) entry which is preliminary data.</text>
</comment>
<proteinExistence type="predicted"/>
<accession>A0ABP0JYS1</accession>
<dbReference type="EMBL" id="CAXAMM010009174">
    <property type="protein sequence ID" value="CAK9019646.1"/>
    <property type="molecule type" value="Genomic_DNA"/>
</dbReference>
<name>A0ABP0JYS1_9DINO</name>
<feature type="region of interest" description="Disordered" evidence="1">
    <location>
        <begin position="83"/>
        <end position="135"/>
    </location>
</feature>
<keyword evidence="3" id="KW-1185">Reference proteome</keyword>
<evidence type="ECO:0000313" key="2">
    <source>
        <dbReference type="EMBL" id="CAK9019646.1"/>
    </source>
</evidence>
<organism evidence="2 3">
    <name type="scientific">Durusdinium trenchii</name>
    <dbReference type="NCBI Taxonomy" id="1381693"/>
    <lineage>
        <taxon>Eukaryota</taxon>
        <taxon>Sar</taxon>
        <taxon>Alveolata</taxon>
        <taxon>Dinophyceae</taxon>
        <taxon>Suessiales</taxon>
        <taxon>Symbiodiniaceae</taxon>
        <taxon>Durusdinium</taxon>
    </lineage>
</organism>
<feature type="compositionally biased region" description="Basic and acidic residues" evidence="1">
    <location>
        <begin position="108"/>
        <end position="135"/>
    </location>
</feature>
<sequence>MGSIRAASVKGDAPLLISRAALQKLNAVINFSDSTMTLFTDQRKIPLQTNEAGQFMVRLIDDSAPITDQPEEFQEVMLADEQAVQSTESAKASMSMPEPADELPLDTRQVDEMKAPVRDSSKYQTWSREDSFLTH</sequence>
<feature type="non-terminal residue" evidence="2">
    <location>
        <position position="135"/>
    </location>
</feature>
<dbReference type="Proteomes" id="UP001642464">
    <property type="component" value="Unassembled WGS sequence"/>
</dbReference>
<reference evidence="2 3" key="1">
    <citation type="submission" date="2024-02" db="EMBL/GenBank/DDBJ databases">
        <authorList>
            <person name="Chen Y."/>
            <person name="Shah S."/>
            <person name="Dougan E. K."/>
            <person name="Thang M."/>
            <person name="Chan C."/>
        </authorList>
    </citation>
    <scope>NUCLEOTIDE SEQUENCE [LARGE SCALE GENOMIC DNA]</scope>
</reference>
<evidence type="ECO:0000256" key="1">
    <source>
        <dbReference type="SAM" id="MobiDB-lite"/>
    </source>
</evidence>
<protein>
    <submittedName>
        <fullName evidence="2">Copia protein</fullName>
    </submittedName>
</protein>
<evidence type="ECO:0000313" key="3">
    <source>
        <dbReference type="Proteomes" id="UP001642464"/>
    </source>
</evidence>